<reference evidence="3 4" key="1">
    <citation type="submission" date="2019-03" db="EMBL/GenBank/DDBJ databases">
        <title>Draft Genome Sequences of Six Type Strains of the Genus Massilia.</title>
        <authorList>
            <person name="Miess H."/>
            <person name="Frediansyhah A."/>
            <person name="Gross H."/>
        </authorList>
    </citation>
    <scope>NUCLEOTIDE SEQUENCE [LARGE SCALE GENOMIC DNA]</scope>
    <source>
        <strain evidence="3 4">DSM 17505</strain>
    </source>
</reference>
<dbReference type="Pfam" id="PF07589">
    <property type="entry name" value="PEP-CTERM"/>
    <property type="match status" value="1"/>
</dbReference>
<feature type="domain" description="Ice-binding protein C-terminal" evidence="2">
    <location>
        <begin position="2"/>
        <end position="25"/>
    </location>
</feature>
<name>A0ABX5SG48_9BURK</name>
<organism evidence="3 4">
    <name type="scientific">Pseudoduganella plicata</name>
    <dbReference type="NCBI Taxonomy" id="321984"/>
    <lineage>
        <taxon>Bacteria</taxon>
        <taxon>Pseudomonadati</taxon>
        <taxon>Pseudomonadota</taxon>
        <taxon>Betaproteobacteria</taxon>
        <taxon>Burkholderiales</taxon>
        <taxon>Oxalobacteraceae</taxon>
        <taxon>Telluria group</taxon>
        <taxon>Pseudoduganella</taxon>
    </lineage>
</organism>
<keyword evidence="4" id="KW-1185">Reference proteome</keyword>
<evidence type="ECO:0000313" key="4">
    <source>
        <dbReference type="Proteomes" id="UP000294359"/>
    </source>
</evidence>
<keyword evidence="1" id="KW-1133">Transmembrane helix</keyword>
<sequence length="27" mass="2874">MVPEPETYGMMLAGLLAIGAIARKRAN</sequence>
<proteinExistence type="predicted"/>
<protein>
    <submittedName>
        <fullName evidence="3">PEP-CTERM sorting domain-containing protein</fullName>
    </submittedName>
</protein>
<keyword evidence="1" id="KW-0472">Membrane</keyword>
<gene>
    <name evidence="3" type="ORF">E1742_08545</name>
</gene>
<evidence type="ECO:0000256" key="1">
    <source>
        <dbReference type="SAM" id="Phobius"/>
    </source>
</evidence>
<feature type="transmembrane region" description="Helical" evidence="1">
    <location>
        <begin position="6"/>
        <end position="22"/>
    </location>
</feature>
<dbReference type="InterPro" id="IPR013424">
    <property type="entry name" value="Ice-binding_C"/>
</dbReference>
<dbReference type="NCBIfam" id="TIGR02595">
    <property type="entry name" value="PEP_CTERM"/>
    <property type="match status" value="1"/>
</dbReference>
<evidence type="ECO:0000313" key="3">
    <source>
        <dbReference type="EMBL" id="QBQ39345.1"/>
    </source>
</evidence>
<keyword evidence="1" id="KW-0812">Transmembrane</keyword>
<dbReference type="Proteomes" id="UP000294359">
    <property type="component" value="Chromosome"/>
</dbReference>
<evidence type="ECO:0000259" key="2">
    <source>
        <dbReference type="Pfam" id="PF07589"/>
    </source>
</evidence>
<accession>A0ABX5SG48</accession>
<dbReference type="EMBL" id="CP038026">
    <property type="protein sequence ID" value="QBQ39345.1"/>
    <property type="molecule type" value="Genomic_DNA"/>
</dbReference>